<evidence type="ECO:0000313" key="3">
    <source>
        <dbReference type="Proteomes" id="UP000664096"/>
    </source>
</evidence>
<evidence type="ECO:0000259" key="1">
    <source>
        <dbReference type="Pfam" id="PF08308"/>
    </source>
</evidence>
<comment type="caution">
    <text evidence="2">The sequence shown here is derived from an EMBL/GenBank/DDBJ whole genome shotgun (WGS) entry which is preliminary data.</text>
</comment>
<dbReference type="Proteomes" id="UP000664096">
    <property type="component" value="Unassembled WGS sequence"/>
</dbReference>
<accession>A0A939J2K2</accession>
<sequence>MTVAVLAASAGLSACASVTRGTTETVKIYASPEGAQIATNIGLTCTTSPCSLEVLRKTEFSVIVSKEGYNTQTVRVTTAVAPGGVAGIAGNVLVGGVIGVGIDAASGATLDHKPNPVLVELVPLNPKDPDTPKGDLSEVRDEIAAKRRAQEEAAMRSRGGV</sequence>
<reference evidence="2" key="1">
    <citation type="submission" date="2020-12" db="EMBL/GenBank/DDBJ databases">
        <title>Oil enriched cultivation method for isolating marine PHA-producing bacteria.</title>
        <authorList>
            <person name="Zheng W."/>
            <person name="Yu S."/>
            <person name="Huang Y."/>
        </authorList>
    </citation>
    <scope>NUCLEOTIDE SEQUENCE</scope>
    <source>
        <strain evidence="2">SY-2-12</strain>
    </source>
</reference>
<name>A0A939J2K2_9HYPH</name>
<protein>
    <submittedName>
        <fullName evidence="2">PEGA domain-containing protein</fullName>
    </submittedName>
</protein>
<proteinExistence type="predicted"/>
<feature type="domain" description="PEGA" evidence="1">
    <location>
        <begin position="25"/>
        <end position="77"/>
    </location>
</feature>
<evidence type="ECO:0000313" key="2">
    <source>
        <dbReference type="EMBL" id="MBN9669627.1"/>
    </source>
</evidence>
<dbReference type="EMBL" id="JAEKJZ010000001">
    <property type="protein sequence ID" value="MBN9669627.1"/>
    <property type="molecule type" value="Genomic_DNA"/>
</dbReference>
<organism evidence="2 3">
    <name type="scientific">Roseibium aggregatum</name>
    <dbReference type="NCBI Taxonomy" id="187304"/>
    <lineage>
        <taxon>Bacteria</taxon>
        <taxon>Pseudomonadati</taxon>
        <taxon>Pseudomonadota</taxon>
        <taxon>Alphaproteobacteria</taxon>
        <taxon>Hyphomicrobiales</taxon>
        <taxon>Stappiaceae</taxon>
        <taxon>Roseibium</taxon>
    </lineage>
</organism>
<dbReference type="Pfam" id="PF08308">
    <property type="entry name" value="PEGA"/>
    <property type="match status" value="1"/>
</dbReference>
<dbReference type="InterPro" id="IPR013229">
    <property type="entry name" value="PEGA"/>
</dbReference>
<gene>
    <name evidence="2" type="ORF">JF539_04710</name>
</gene>
<dbReference type="AlphaFoldDB" id="A0A939J2K2"/>